<dbReference type="SUPFAM" id="SSF48452">
    <property type="entry name" value="TPR-like"/>
    <property type="match status" value="1"/>
</dbReference>
<dbReference type="Pfam" id="PF07719">
    <property type="entry name" value="TPR_2"/>
    <property type="match status" value="1"/>
</dbReference>
<dbReference type="Proteomes" id="UP000247555">
    <property type="component" value="Unassembled WGS sequence"/>
</dbReference>
<organism evidence="5 6">
    <name type="scientific">Rivihabitans pingtungensis</name>
    <dbReference type="NCBI Taxonomy" id="1054498"/>
    <lineage>
        <taxon>Bacteria</taxon>
        <taxon>Pseudomonadati</taxon>
        <taxon>Pseudomonadota</taxon>
        <taxon>Betaproteobacteria</taxon>
        <taxon>Neisseriales</taxon>
        <taxon>Aquaspirillaceae</taxon>
        <taxon>Rivihabitans</taxon>
    </lineage>
</organism>
<evidence type="ECO:0000313" key="5">
    <source>
        <dbReference type="EMBL" id="PXX75787.1"/>
    </source>
</evidence>
<dbReference type="PANTHER" id="PTHR45641">
    <property type="entry name" value="TETRATRICOPEPTIDE REPEAT PROTEIN (AFU_ORTHOLOGUE AFUA_6G03870)"/>
    <property type="match status" value="1"/>
</dbReference>
<protein>
    <submittedName>
        <fullName evidence="5">Tetratricopeptide repeat protein</fullName>
    </submittedName>
</protein>
<gene>
    <name evidence="5" type="ORF">DFR34_12524</name>
</gene>
<proteinExistence type="predicted"/>
<accession>A0A318KI75</accession>
<dbReference type="PANTHER" id="PTHR45641:SF19">
    <property type="entry name" value="NEPHROCYSTIN-3"/>
    <property type="match status" value="1"/>
</dbReference>
<dbReference type="EMBL" id="QJKI01000025">
    <property type="protein sequence ID" value="PXX75787.1"/>
    <property type="molecule type" value="Genomic_DNA"/>
</dbReference>
<dbReference type="SMART" id="SM00028">
    <property type="entry name" value="TPR"/>
    <property type="match status" value="4"/>
</dbReference>
<evidence type="ECO:0000256" key="1">
    <source>
        <dbReference type="ARBA" id="ARBA00022737"/>
    </source>
</evidence>
<feature type="region of interest" description="Disordered" evidence="4">
    <location>
        <begin position="635"/>
        <end position="655"/>
    </location>
</feature>
<evidence type="ECO:0000313" key="6">
    <source>
        <dbReference type="Proteomes" id="UP000247555"/>
    </source>
</evidence>
<feature type="compositionally biased region" description="Basic residues" evidence="4">
    <location>
        <begin position="644"/>
        <end position="655"/>
    </location>
</feature>
<dbReference type="AlphaFoldDB" id="A0A318KI75"/>
<feature type="repeat" description="TPR" evidence="3">
    <location>
        <begin position="304"/>
        <end position="337"/>
    </location>
</feature>
<dbReference type="InterPro" id="IPR013105">
    <property type="entry name" value="TPR_2"/>
</dbReference>
<dbReference type="RefSeq" id="WP_110391823.1">
    <property type="nucleotide sequence ID" value="NZ_QJKI01000025.1"/>
</dbReference>
<feature type="repeat" description="TPR" evidence="3">
    <location>
        <begin position="485"/>
        <end position="518"/>
    </location>
</feature>
<dbReference type="OrthoDB" id="9809392at2"/>
<name>A0A318KI75_9NEIS</name>
<evidence type="ECO:0000256" key="2">
    <source>
        <dbReference type="ARBA" id="ARBA00022803"/>
    </source>
</evidence>
<evidence type="ECO:0000256" key="4">
    <source>
        <dbReference type="SAM" id="MobiDB-lite"/>
    </source>
</evidence>
<evidence type="ECO:0000256" key="3">
    <source>
        <dbReference type="PROSITE-ProRule" id="PRU00339"/>
    </source>
</evidence>
<comment type="caution">
    <text evidence="5">The sequence shown here is derived from an EMBL/GenBank/DDBJ whole genome shotgun (WGS) entry which is preliminary data.</text>
</comment>
<dbReference type="InterPro" id="IPR011990">
    <property type="entry name" value="TPR-like_helical_dom_sf"/>
</dbReference>
<dbReference type="InterPro" id="IPR019734">
    <property type="entry name" value="TPR_rpt"/>
</dbReference>
<sequence>MSFDFDHILAQLQAAQGNPQALTLATLNIVLEARGPQLRPLIEAAAIPHWFDPAILTALLPEHAISKEIFTALTDLPMVEPFQGKGWNVHESTRLALRHWLAAEHPERLRQLSAHAADHFHPQPDAEVETLYHRLLADPEHAAGQVSDACYTFRQHGRQTELDRLGLVLAELLTLPQLPAAAEARACLHVVEIRQAYLTAEECQRLAQRALSLFQAQAVADGEMDTWCTVADYQQARRILHEQLLATLLDSPHWRRDLATAHSKLDHGHTILFVAAEAFSEDLAIRTRLVALDQANTSWQHNLAGAHSRLGDVYMKLGQLDAAAQAFSKGLAINTQLVALDPVNTGWQRDLAIAHSRLGSVRMAQGQLDVAAQAFSEGMAIFTRLVVFDPANTGWQRDLAIAHSQLSDARMKRSQLDAAAQAFEDLAITTRWLRDLAIANDKLGDVRMARGQLDAVVQAFTERIAIGAQLVALDPANTSCLCDLAVTHSKLGNVYMTQGQLDAAAQAFSEGLAISTQLVKLDSTNTNRRNLAVAHSRLGDVRMAQGQLDDAAQAFKQDLVISIWLVERDPANSSWQSDLAITLAKLNQCSAHMCKSKAGVLLLYTAECMLSQLVTKSPDHAEWRTNLLAMRQVLRQLSPSPAKPKPKSKLKSKHR</sequence>
<dbReference type="PROSITE" id="PS50005">
    <property type="entry name" value="TPR"/>
    <property type="match status" value="2"/>
</dbReference>
<keyword evidence="1" id="KW-0677">Repeat</keyword>
<keyword evidence="6" id="KW-1185">Reference proteome</keyword>
<reference evidence="5 6" key="1">
    <citation type="submission" date="2018-05" db="EMBL/GenBank/DDBJ databases">
        <title>Genomic Encyclopedia of Type Strains, Phase IV (KMG-IV): sequencing the most valuable type-strain genomes for metagenomic binning, comparative biology and taxonomic classification.</title>
        <authorList>
            <person name="Goeker M."/>
        </authorList>
    </citation>
    <scope>NUCLEOTIDE SEQUENCE [LARGE SCALE GENOMIC DNA]</scope>
    <source>
        <strain evidence="5 6">DSM 29661</strain>
    </source>
</reference>
<keyword evidence="2 3" id="KW-0802">TPR repeat</keyword>
<dbReference type="Gene3D" id="1.25.40.10">
    <property type="entry name" value="Tetratricopeptide repeat domain"/>
    <property type="match status" value="2"/>
</dbReference>